<dbReference type="Pfam" id="PF02163">
    <property type="entry name" value="Peptidase_M50"/>
    <property type="match status" value="1"/>
</dbReference>
<keyword evidence="4 7" id="KW-0812">Transmembrane</keyword>
<protein>
    <recommendedName>
        <fullName evidence="8">Peptidase M50 domain-containing protein</fullName>
    </recommendedName>
</protein>
<comment type="cofactor">
    <cofactor evidence="1">
        <name>Zn(2+)</name>
        <dbReference type="ChEBI" id="CHEBI:29105"/>
    </cofactor>
</comment>
<sequence>MMNLVVFLFVIAPISIVLHELGHAGSAYLLKADCIHFSIGIGKERKVIRVGRLFIHLHTLPFMGGHAASEKELDFSKMEKILISSAGPLVNGLVAVLILSLFPLGTSNILSLTFYFNLWLAIMNIIPFRVGQKKSDGYVCMEIIFNTFRRKRK</sequence>
<evidence type="ECO:0000256" key="6">
    <source>
        <dbReference type="ARBA" id="ARBA00023136"/>
    </source>
</evidence>
<dbReference type="Proteomes" id="UP000480185">
    <property type="component" value="Unassembled WGS sequence"/>
</dbReference>
<organism evidence="9 10">
    <name type="scientific">Salinibacillus xinjiangensis</name>
    <dbReference type="NCBI Taxonomy" id="1229268"/>
    <lineage>
        <taxon>Bacteria</taxon>
        <taxon>Bacillati</taxon>
        <taxon>Bacillota</taxon>
        <taxon>Bacilli</taxon>
        <taxon>Bacillales</taxon>
        <taxon>Bacillaceae</taxon>
        <taxon>Salinibacillus</taxon>
    </lineage>
</organism>
<dbReference type="GO" id="GO:0006508">
    <property type="term" value="P:proteolysis"/>
    <property type="evidence" value="ECO:0007669"/>
    <property type="project" value="InterPro"/>
</dbReference>
<name>A0A6G1X6F3_9BACI</name>
<evidence type="ECO:0000313" key="9">
    <source>
        <dbReference type="EMBL" id="MRG86460.1"/>
    </source>
</evidence>
<comment type="similarity">
    <text evidence="3">Belongs to the peptidase M50B family.</text>
</comment>
<keyword evidence="6 7" id="KW-0472">Membrane</keyword>
<reference evidence="9 10" key="1">
    <citation type="submission" date="2019-11" db="EMBL/GenBank/DDBJ databases">
        <authorList>
            <person name="Li J."/>
        </authorList>
    </citation>
    <scope>NUCLEOTIDE SEQUENCE [LARGE SCALE GENOMIC DNA]</scope>
    <source>
        <strain evidence="9 10">J4</strain>
    </source>
</reference>
<evidence type="ECO:0000256" key="5">
    <source>
        <dbReference type="ARBA" id="ARBA00022989"/>
    </source>
</evidence>
<dbReference type="EMBL" id="WJNH01000005">
    <property type="protein sequence ID" value="MRG86460.1"/>
    <property type="molecule type" value="Genomic_DNA"/>
</dbReference>
<dbReference type="RefSeq" id="WP_153728377.1">
    <property type="nucleotide sequence ID" value="NZ_WJNH01000005.1"/>
</dbReference>
<evidence type="ECO:0000256" key="3">
    <source>
        <dbReference type="ARBA" id="ARBA00007931"/>
    </source>
</evidence>
<keyword evidence="10" id="KW-1185">Reference proteome</keyword>
<evidence type="ECO:0000256" key="7">
    <source>
        <dbReference type="SAM" id="Phobius"/>
    </source>
</evidence>
<dbReference type="InterPro" id="IPR008915">
    <property type="entry name" value="Peptidase_M50"/>
</dbReference>
<proteinExistence type="inferred from homology"/>
<evidence type="ECO:0000256" key="2">
    <source>
        <dbReference type="ARBA" id="ARBA00004141"/>
    </source>
</evidence>
<evidence type="ECO:0000256" key="4">
    <source>
        <dbReference type="ARBA" id="ARBA00022692"/>
    </source>
</evidence>
<evidence type="ECO:0000256" key="1">
    <source>
        <dbReference type="ARBA" id="ARBA00001947"/>
    </source>
</evidence>
<feature type="transmembrane region" description="Helical" evidence="7">
    <location>
        <begin position="81"/>
        <end position="102"/>
    </location>
</feature>
<comment type="subcellular location">
    <subcellularLocation>
        <location evidence="2">Membrane</location>
        <topology evidence="2">Multi-pass membrane protein</topology>
    </subcellularLocation>
</comment>
<feature type="domain" description="Peptidase M50" evidence="8">
    <location>
        <begin position="13"/>
        <end position="101"/>
    </location>
</feature>
<feature type="transmembrane region" description="Helical" evidence="7">
    <location>
        <begin position="108"/>
        <end position="126"/>
    </location>
</feature>
<evidence type="ECO:0000313" key="10">
    <source>
        <dbReference type="Proteomes" id="UP000480185"/>
    </source>
</evidence>
<dbReference type="CDD" id="cd05709">
    <property type="entry name" value="S2P-M50"/>
    <property type="match status" value="1"/>
</dbReference>
<dbReference type="GO" id="GO:0016020">
    <property type="term" value="C:membrane"/>
    <property type="evidence" value="ECO:0007669"/>
    <property type="project" value="UniProtKB-SubCell"/>
</dbReference>
<dbReference type="AlphaFoldDB" id="A0A6G1X6F3"/>
<evidence type="ECO:0000259" key="8">
    <source>
        <dbReference type="Pfam" id="PF02163"/>
    </source>
</evidence>
<dbReference type="OrthoDB" id="2080990at2"/>
<gene>
    <name evidence="9" type="ORF">GH754_08965</name>
</gene>
<accession>A0A6G1X6F3</accession>
<keyword evidence="5 7" id="KW-1133">Transmembrane helix</keyword>
<comment type="caution">
    <text evidence="9">The sequence shown here is derived from an EMBL/GenBank/DDBJ whole genome shotgun (WGS) entry which is preliminary data.</text>
</comment>